<proteinExistence type="evidence at transcript level"/>
<keyword evidence="4 6" id="KW-0472">Membrane</keyword>
<dbReference type="InterPro" id="IPR051482">
    <property type="entry name" value="Cholesterol_transport"/>
</dbReference>
<evidence type="ECO:0000256" key="6">
    <source>
        <dbReference type="SAM" id="Phobius"/>
    </source>
</evidence>
<evidence type="ECO:0000256" key="5">
    <source>
        <dbReference type="SAM" id="MobiDB-lite"/>
    </source>
</evidence>
<name>C1LGK1_SCHJA</name>
<comment type="subcellular location">
    <subcellularLocation>
        <location evidence="1">Membrane</location>
        <topology evidence="1">Single-pass membrane protein</topology>
    </subcellularLocation>
</comment>
<evidence type="ECO:0000313" key="8">
    <source>
        <dbReference type="EMBL" id="CAX73829.1"/>
    </source>
</evidence>
<dbReference type="PANTHER" id="PTHR23319">
    <property type="entry name" value="GRAM DOMAIN CONTAINING 1B, ISOFORM E"/>
    <property type="match status" value="1"/>
</dbReference>
<keyword evidence="3 6" id="KW-1133">Transmembrane helix</keyword>
<evidence type="ECO:0000256" key="1">
    <source>
        <dbReference type="ARBA" id="ARBA00004167"/>
    </source>
</evidence>
<feature type="region of interest" description="Disordered" evidence="5">
    <location>
        <begin position="1100"/>
        <end position="1119"/>
    </location>
</feature>
<dbReference type="InterPro" id="IPR004182">
    <property type="entry name" value="GRAM"/>
</dbReference>
<dbReference type="InterPro" id="IPR011993">
    <property type="entry name" value="PH-like_dom_sf"/>
</dbReference>
<feature type="region of interest" description="Disordered" evidence="5">
    <location>
        <begin position="596"/>
        <end position="658"/>
    </location>
</feature>
<evidence type="ECO:0000256" key="3">
    <source>
        <dbReference type="ARBA" id="ARBA00022989"/>
    </source>
</evidence>
<dbReference type="Gene3D" id="2.30.29.30">
    <property type="entry name" value="Pleckstrin-homology domain (PH domain)/Phosphotyrosine-binding domain (PTB)"/>
    <property type="match status" value="1"/>
</dbReference>
<feature type="compositionally biased region" description="Polar residues" evidence="5">
    <location>
        <begin position="1108"/>
        <end position="1119"/>
    </location>
</feature>
<feature type="transmembrane region" description="Helical" evidence="6">
    <location>
        <begin position="972"/>
        <end position="991"/>
    </location>
</feature>
<evidence type="ECO:0000256" key="2">
    <source>
        <dbReference type="ARBA" id="ARBA00022692"/>
    </source>
</evidence>
<dbReference type="GO" id="GO:0032934">
    <property type="term" value="F:sterol binding"/>
    <property type="evidence" value="ECO:0007669"/>
    <property type="project" value="TreeGrafter"/>
</dbReference>
<dbReference type="GO" id="GO:0005789">
    <property type="term" value="C:endoplasmic reticulum membrane"/>
    <property type="evidence" value="ECO:0007669"/>
    <property type="project" value="TreeGrafter"/>
</dbReference>
<organism evidence="8">
    <name type="scientific">Schistosoma japonicum</name>
    <name type="common">Blood fluke</name>
    <dbReference type="NCBI Taxonomy" id="6182"/>
    <lineage>
        <taxon>Eukaryota</taxon>
        <taxon>Metazoa</taxon>
        <taxon>Spiralia</taxon>
        <taxon>Lophotrochozoa</taxon>
        <taxon>Platyhelminthes</taxon>
        <taxon>Trematoda</taxon>
        <taxon>Digenea</taxon>
        <taxon>Strigeidida</taxon>
        <taxon>Schistosomatoidea</taxon>
        <taxon>Schistosomatidae</taxon>
        <taxon>Schistosoma</taxon>
    </lineage>
</organism>
<dbReference type="Pfam" id="PF16016">
    <property type="entry name" value="VASt"/>
    <property type="match status" value="1"/>
</dbReference>
<sequence length="1119" mass="126022">MSRTQLLSYTSETDPDFKSPRISTSCSHLPVKFTCFEQDQDDSCCRPQVSISNDFISDEDAKSVSDQFDNDESKHSFTSNPLELNNIKSTLSSSFASIPSCVRSVEYTNNQQNNSKPSSQDNPVDFPLTSNISLLSPSSVIGSYKLHQGSQNIPSIGLPANFNLPVSSSSTPQNRDVIKSSSTSLYTLPNQNVSKSSRSRTKRFANLYSTMPVNHSTIRSTSAKGSSPFKRRHPRSLRHVPINGDLNWTDDIFWRMNSYTNSNNTNSTTPSTTMTTSTTITPSVNKSVHLPTSSHKLNSSFRRRHTYYQSLTPSYRTKLEQFRRIFRGTPVDTDRLLVDYSCALSKNNNGLLLQGRMYITETWVCFYSKILYEQKIFLSVNEIVSITKEKTARVIPNAIQILYSKNHERFFFTSFASRERSYAILLKVWENCRNHQTLVQINQTMSIEEILQQIRDMYGDYSLAMVEDEEDTDGDPDLVPTTFPHRLRNLSDSSLSSHLTGTGRSKSISCEDVCHSDQPAIAGRTSKCSVLGTTDDELKLASDADIPLNCGPSFSDPSQFSTTGNNRRSQQLMTIKRCSTPDVNCHVISRKTPNEIMSDSFHAASKSGKEKKKRARKRRLGSRHHDEMSISKPLQSDYLSTHDPSPPDTSIISNTERPVVCGPGHDHPGRVYANTEIPLSVNALFQCIFTDSEFFSRFSEQRGTFGMVQAPWPIFKWSSPAECSNQLDSSSKIERTITYTLTLKQKLGPRTCTAVEQQTYLSSESESGKRYVIDAKVTNQAVPLCNCFCVVSRYCLLRIDRTTSRLYVSSQVIYEKPVFFGAKSIIENTCHSGLCDFFSTITAQLKEYATNLSLEERLTGGWLTQQRGCLNNITPSLNLPNIRNNPELIQGVNIVNQNNRKLKNDANASITWNANNNKVSVSKYPDQTKSPVFISCMNNDNNNNNTNVKRNNKIALFGSGDMTYLFMRPDRAWLLLVIISLLLCLFLSMVYNRLVVLEKLAEQFPSSSSRDRNHLQDLFGSAYSKENSFPSPFTVQGDRKSMPVYKDQSPEWARTRLKVMKDLIQLLSKTLTQMQQTLIHVQQGIELLEFPSSPNLNDNVKTGMSMKTPANTVTDCPDS</sequence>
<dbReference type="SMART" id="SM00568">
    <property type="entry name" value="GRAM"/>
    <property type="match status" value="1"/>
</dbReference>
<dbReference type="AlphaFoldDB" id="C1LGK1"/>
<dbReference type="GO" id="GO:0032366">
    <property type="term" value="P:intracellular sterol transport"/>
    <property type="evidence" value="ECO:0007669"/>
    <property type="project" value="TreeGrafter"/>
</dbReference>
<dbReference type="PROSITE" id="PS51778">
    <property type="entry name" value="VAST"/>
    <property type="match status" value="1"/>
</dbReference>
<feature type="compositionally biased region" description="Polar residues" evidence="5">
    <location>
        <begin position="632"/>
        <end position="656"/>
    </location>
</feature>
<dbReference type="Pfam" id="PF02893">
    <property type="entry name" value="GRAM"/>
    <property type="match status" value="1"/>
</dbReference>
<protein>
    <submittedName>
        <fullName evidence="8">GRAM domain-containing protein 1A</fullName>
    </submittedName>
</protein>
<reference evidence="8" key="2">
    <citation type="submission" date="2009-03" db="EMBL/GenBank/DDBJ databases">
        <authorList>
            <person name="Gang L."/>
        </authorList>
    </citation>
    <scope>NUCLEOTIDE SEQUENCE</scope>
    <source>
        <strain evidence="8">Anhui</strain>
    </source>
</reference>
<dbReference type="CDD" id="cd13220">
    <property type="entry name" value="PH-GRAM_GRAMDC"/>
    <property type="match status" value="1"/>
</dbReference>
<dbReference type="GO" id="GO:0005886">
    <property type="term" value="C:plasma membrane"/>
    <property type="evidence" value="ECO:0007669"/>
    <property type="project" value="TreeGrafter"/>
</dbReference>
<dbReference type="GO" id="GO:0120015">
    <property type="term" value="F:sterol transfer activity"/>
    <property type="evidence" value="ECO:0007669"/>
    <property type="project" value="TreeGrafter"/>
</dbReference>
<dbReference type="PANTHER" id="PTHR23319:SF4">
    <property type="entry name" value="GRAM DOMAIN CONTAINING 1B, ISOFORM E"/>
    <property type="match status" value="1"/>
</dbReference>
<dbReference type="InterPro" id="IPR031968">
    <property type="entry name" value="VASt"/>
</dbReference>
<feature type="domain" description="VASt" evidence="7">
    <location>
        <begin position="668"/>
        <end position="853"/>
    </location>
</feature>
<feature type="compositionally biased region" description="Basic residues" evidence="5">
    <location>
        <begin position="609"/>
        <end position="622"/>
    </location>
</feature>
<accession>C1LGK1</accession>
<reference evidence="8" key="1">
    <citation type="journal article" date="2009" name="Nature">
        <title>The Schistosoma japonicum genome reveals features of host-parasite interplay.</title>
        <authorList>
            <person name="Liu F."/>
            <person name="Zhou Y."/>
            <person name="Wang Z.Q."/>
            <person name="Lu G."/>
            <person name="Zheng H."/>
            <person name="Brindley P.J."/>
            <person name="McManus D.P."/>
            <person name="Blair D."/>
            <person name="Zhang Q.H."/>
            <person name="Zhong Y."/>
            <person name="Wang S."/>
            <person name="Han Z.G."/>
            <person name="Chen Z."/>
        </authorList>
    </citation>
    <scope>NUCLEOTIDE SEQUENCE</scope>
    <source>
        <strain evidence="8">Anhui</strain>
    </source>
</reference>
<evidence type="ECO:0000259" key="7">
    <source>
        <dbReference type="PROSITE" id="PS51778"/>
    </source>
</evidence>
<dbReference type="GO" id="GO:0140268">
    <property type="term" value="C:endoplasmic reticulum-plasma membrane contact site"/>
    <property type="evidence" value="ECO:0007669"/>
    <property type="project" value="TreeGrafter"/>
</dbReference>
<evidence type="ECO:0000256" key="4">
    <source>
        <dbReference type="ARBA" id="ARBA00023136"/>
    </source>
</evidence>
<keyword evidence="2 6" id="KW-0812">Transmembrane</keyword>
<dbReference type="EMBL" id="FN318100">
    <property type="protein sequence ID" value="CAX73829.1"/>
    <property type="molecule type" value="mRNA"/>
</dbReference>